<dbReference type="SUPFAM" id="SSF47413">
    <property type="entry name" value="lambda repressor-like DNA-binding domains"/>
    <property type="match status" value="1"/>
</dbReference>
<comment type="caution">
    <text evidence="3">The sequence shown here is derived from an EMBL/GenBank/DDBJ whole genome shotgun (WGS) entry which is preliminary data.</text>
</comment>
<evidence type="ECO:0000259" key="2">
    <source>
        <dbReference type="PROSITE" id="PS50943"/>
    </source>
</evidence>
<evidence type="ECO:0000313" key="4">
    <source>
        <dbReference type="Proteomes" id="UP001246372"/>
    </source>
</evidence>
<dbReference type="CDD" id="cd00093">
    <property type="entry name" value="HTH_XRE"/>
    <property type="match status" value="1"/>
</dbReference>
<reference evidence="3" key="1">
    <citation type="submission" date="2023-09" db="EMBL/GenBank/DDBJ databases">
        <title>Paucibacter sp. APW11 Genome sequencing and assembly.</title>
        <authorList>
            <person name="Kim I."/>
        </authorList>
    </citation>
    <scope>NUCLEOTIDE SEQUENCE</scope>
    <source>
        <strain evidence="3">APW11</strain>
    </source>
</reference>
<dbReference type="PANTHER" id="PTHR43236:SF2">
    <property type="entry name" value="BLL0069 PROTEIN"/>
    <property type="match status" value="1"/>
</dbReference>
<dbReference type="InterPro" id="IPR010982">
    <property type="entry name" value="Lambda_DNA-bd_dom_sf"/>
</dbReference>
<accession>A0ABU3PCX1</accession>
<dbReference type="Gene3D" id="1.10.10.2910">
    <property type="match status" value="1"/>
</dbReference>
<dbReference type="InterPro" id="IPR001387">
    <property type="entry name" value="Cro/C1-type_HTH"/>
</dbReference>
<sequence>MAHSHALINPAMLRWARGRVGLDVHEAAIAVGVKPEQFQRWEEGDAQPTFRQAQHVASALHAPFGYLFLPEAPADEPILPDLRTVGGAPAGRPSVNLMETVQHAMQRQAWFAEYLQEQGAGPLPFVGRFNTNSSVARVAQDIRDVLGVDVEQGQRNWETYYRELIEASERAGVLVMRSGIVGNNTHRKLDVGEFRGFAISHTLAPVVFINSSDAPSARLFTLLHELAHIWIGSSGISNAAPGNTRREEIVCNGVAGEFLAPSGVFAELWAAAAQDLTMRVAELAHRFHVSRFVVIRRALDMGLIDQATYSAFYRAELDAFRAAEGGGGSFYRNAGARNSARFARAVIAEAFSGRLLLRDAGRLLGVQPSKIRDFAGQLGA</sequence>
<dbReference type="Gene3D" id="1.10.260.40">
    <property type="entry name" value="lambda repressor-like DNA-binding domains"/>
    <property type="match status" value="1"/>
</dbReference>
<protein>
    <submittedName>
        <fullName evidence="3">XRE family transcriptional regulator</fullName>
    </submittedName>
</protein>
<dbReference type="SMART" id="SM00530">
    <property type="entry name" value="HTH_XRE"/>
    <property type="match status" value="1"/>
</dbReference>
<organism evidence="3 4">
    <name type="scientific">Roseateles aquae</name>
    <dbReference type="NCBI Taxonomy" id="3077235"/>
    <lineage>
        <taxon>Bacteria</taxon>
        <taxon>Pseudomonadati</taxon>
        <taxon>Pseudomonadota</taxon>
        <taxon>Betaproteobacteria</taxon>
        <taxon>Burkholderiales</taxon>
        <taxon>Sphaerotilaceae</taxon>
        <taxon>Roseateles</taxon>
    </lineage>
</organism>
<proteinExistence type="inferred from homology"/>
<gene>
    <name evidence="3" type="ORF">RQP53_14260</name>
</gene>
<evidence type="ECO:0000256" key="1">
    <source>
        <dbReference type="ARBA" id="ARBA00007227"/>
    </source>
</evidence>
<dbReference type="EMBL" id="JAVXZY010000005">
    <property type="protein sequence ID" value="MDT9000435.1"/>
    <property type="molecule type" value="Genomic_DNA"/>
</dbReference>
<keyword evidence="4" id="KW-1185">Reference proteome</keyword>
<dbReference type="PROSITE" id="PS50943">
    <property type="entry name" value="HTH_CROC1"/>
    <property type="match status" value="1"/>
</dbReference>
<dbReference type="Proteomes" id="UP001246372">
    <property type="component" value="Unassembled WGS sequence"/>
</dbReference>
<dbReference type="RefSeq" id="WP_315651018.1">
    <property type="nucleotide sequence ID" value="NZ_JAVXZY010000005.1"/>
</dbReference>
<dbReference type="InterPro" id="IPR010359">
    <property type="entry name" value="IrrE_HExxH"/>
</dbReference>
<name>A0ABU3PCX1_9BURK</name>
<evidence type="ECO:0000313" key="3">
    <source>
        <dbReference type="EMBL" id="MDT9000435.1"/>
    </source>
</evidence>
<feature type="domain" description="HTH cro/C1-type" evidence="2">
    <location>
        <begin position="13"/>
        <end position="67"/>
    </location>
</feature>
<dbReference type="PANTHER" id="PTHR43236">
    <property type="entry name" value="ANTITOXIN HIGA1"/>
    <property type="match status" value="1"/>
</dbReference>
<dbReference type="InterPro" id="IPR052345">
    <property type="entry name" value="Rad_response_metalloprotease"/>
</dbReference>
<comment type="similarity">
    <text evidence="1">Belongs to the short-chain fatty acyl-CoA assimilation regulator (ScfR) family.</text>
</comment>
<dbReference type="Pfam" id="PF06114">
    <property type="entry name" value="Peptidase_M78"/>
    <property type="match status" value="1"/>
</dbReference>